<reference evidence="1" key="1">
    <citation type="submission" date="2021-02" db="EMBL/GenBank/DDBJ databases">
        <title>Psilocybe cubensis genome.</title>
        <authorList>
            <person name="Mckernan K.J."/>
            <person name="Crawford S."/>
            <person name="Trippe A."/>
            <person name="Kane L.T."/>
            <person name="Mclaughlin S."/>
        </authorList>
    </citation>
    <scope>NUCLEOTIDE SEQUENCE [LARGE SCALE GENOMIC DNA]</scope>
    <source>
        <strain evidence="1">MGC-MH-2018</strain>
    </source>
</reference>
<sequence length="185" mass="21828">MAYSHILDEIFAERNAKFERYGIHEKREQWNAYNKLLRDSVEGCIDYIKKSPISVKSYQFWKELPDDRKKKLILDVYTWEEDEQAKANGKYKPSILKIWIHNQIKIHLQFASARKNDTTRKGLPLVDYSLADSQKDANHKVDKYIRKNQARTANQCDSSPRKTRDRLVYGGLRDDIVAVAQIHWS</sequence>
<gene>
    <name evidence="1" type="ORF">JR316_000250</name>
</gene>
<name>A0A8H7Y9I7_PSICU</name>
<comment type="caution">
    <text evidence="1">The sequence shown here is derived from an EMBL/GenBank/DDBJ whole genome shotgun (WGS) entry which is preliminary data.</text>
</comment>
<evidence type="ECO:0000313" key="1">
    <source>
        <dbReference type="EMBL" id="KAG5173593.1"/>
    </source>
</evidence>
<proteinExistence type="predicted"/>
<accession>A0A8H7Y9I7</accession>
<dbReference type="AlphaFoldDB" id="A0A8H7Y9I7"/>
<dbReference type="OrthoDB" id="10533226at2759"/>
<protein>
    <submittedName>
        <fullName evidence="1">Uncharacterized protein</fullName>
    </submittedName>
</protein>
<dbReference type="EMBL" id="JAFIQS010000001">
    <property type="protein sequence ID" value="KAG5173593.1"/>
    <property type="molecule type" value="Genomic_DNA"/>
</dbReference>
<organism evidence="1">
    <name type="scientific">Psilocybe cubensis</name>
    <name type="common">Psychedelic mushroom</name>
    <name type="synonym">Stropharia cubensis</name>
    <dbReference type="NCBI Taxonomy" id="181762"/>
    <lineage>
        <taxon>Eukaryota</taxon>
        <taxon>Fungi</taxon>
        <taxon>Dikarya</taxon>
        <taxon>Basidiomycota</taxon>
        <taxon>Agaricomycotina</taxon>
        <taxon>Agaricomycetes</taxon>
        <taxon>Agaricomycetidae</taxon>
        <taxon>Agaricales</taxon>
        <taxon>Agaricineae</taxon>
        <taxon>Strophariaceae</taxon>
        <taxon>Psilocybe</taxon>
    </lineage>
</organism>